<gene>
    <name evidence="1" type="ORF">F3S47_08405</name>
</gene>
<accession>A0A5J5GMP1</accession>
<proteinExistence type="predicted"/>
<evidence type="ECO:0000313" key="2">
    <source>
        <dbReference type="Proteomes" id="UP000326554"/>
    </source>
</evidence>
<comment type="caution">
    <text evidence="1">The sequence shown here is derived from an EMBL/GenBank/DDBJ whole genome shotgun (WGS) entry which is preliminary data.</text>
</comment>
<evidence type="ECO:0000313" key="1">
    <source>
        <dbReference type="EMBL" id="KAA9009509.1"/>
    </source>
</evidence>
<sequence length="240" mass="26397">MPEALREAAARLLPKMSPVEGSWITVDGAYAAQIAERARLMAERPGEVLCVTEGAEPAVAELVATVRAALVEDPRFSVDGEIVRCPDGRAVRLGPGAGLPELGAILAEDLCLLEKRGEEHVLIAAALCFPAGWTLAEKIGRPLSRIHRPVPPYDDEIARRVQRFFDAARPGRPLWRANLHGYSVPDLFLPQREDEPKTKVQAEPRYLRSERQTVLRLPESEAVLFAIHTTVVRSDQPPAP</sequence>
<dbReference type="EMBL" id="VYQE01000002">
    <property type="protein sequence ID" value="KAA9009509.1"/>
    <property type="molecule type" value="Genomic_DNA"/>
</dbReference>
<reference evidence="1 2" key="1">
    <citation type="submission" date="2019-09" db="EMBL/GenBank/DDBJ databases">
        <authorList>
            <person name="Park J.-S."/>
            <person name="Choi H.-J."/>
        </authorList>
    </citation>
    <scope>NUCLEOTIDE SEQUENCE [LARGE SCALE GENOMIC DNA]</scope>
    <source>
        <strain evidence="1 2">176SS1-4</strain>
    </source>
</reference>
<name>A0A5J5GMP1_9RHOB</name>
<keyword evidence="2" id="KW-1185">Reference proteome</keyword>
<dbReference type="Pfam" id="PF11927">
    <property type="entry name" value="HODM_asu-like"/>
    <property type="match status" value="1"/>
</dbReference>
<dbReference type="AlphaFoldDB" id="A0A5J5GMP1"/>
<dbReference type="Proteomes" id="UP000326554">
    <property type="component" value="Unassembled WGS sequence"/>
</dbReference>
<organism evidence="1 2">
    <name type="scientific">Histidinibacterium aquaticum</name>
    <dbReference type="NCBI Taxonomy" id="2613962"/>
    <lineage>
        <taxon>Bacteria</taxon>
        <taxon>Pseudomonadati</taxon>
        <taxon>Pseudomonadota</taxon>
        <taxon>Alphaproteobacteria</taxon>
        <taxon>Rhodobacterales</taxon>
        <taxon>Paracoccaceae</taxon>
        <taxon>Histidinibacterium</taxon>
    </lineage>
</organism>
<dbReference type="InterPro" id="IPR021848">
    <property type="entry name" value="HODM_asu-like"/>
</dbReference>
<protein>
    <submittedName>
        <fullName evidence="1">DUF3445 domain-containing protein</fullName>
    </submittedName>
</protein>